<evidence type="ECO:0000259" key="2">
    <source>
        <dbReference type="Pfam" id="PF00668"/>
    </source>
</evidence>
<keyword evidence="4" id="KW-1185">Reference proteome</keyword>
<dbReference type="Gene3D" id="3.30.559.30">
    <property type="entry name" value="Nonribosomal peptide synthetase, condensation domain"/>
    <property type="match status" value="1"/>
</dbReference>
<dbReference type="Pfam" id="PF00668">
    <property type="entry name" value="Condensation"/>
    <property type="match status" value="1"/>
</dbReference>
<evidence type="ECO:0000259" key="1">
    <source>
        <dbReference type="Pfam" id="PF00501"/>
    </source>
</evidence>
<proteinExistence type="predicted"/>
<dbReference type="PROSITE" id="PS00455">
    <property type="entry name" value="AMP_BINDING"/>
    <property type="match status" value="1"/>
</dbReference>
<dbReference type="InterPro" id="IPR000873">
    <property type="entry name" value="AMP-dep_synth/lig_dom"/>
</dbReference>
<dbReference type="Gene3D" id="3.40.50.980">
    <property type="match status" value="2"/>
</dbReference>
<feature type="domain" description="Condensation" evidence="2">
    <location>
        <begin position="3"/>
        <end position="131"/>
    </location>
</feature>
<dbReference type="SUPFAM" id="SSF56801">
    <property type="entry name" value="Acetyl-CoA synthetase-like"/>
    <property type="match status" value="1"/>
</dbReference>
<dbReference type="InterPro" id="IPR020845">
    <property type="entry name" value="AMP-binding_CS"/>
</dbReference>
<dbReference type="Proteomes" id="UP001515943">
    <property type="component" value="Unassembled WGS sequence"/>
</dbReference>
<dbReference type="PANTHER" id="PTHR45527:SF1">
    <property type="entry name" value="FATTY ACID SYNTHASE"/>
    <property type="match status" value="1"/>
</dbReference>
<feature type="domain" description="AMP-dependent synthetase/ligase" evidence="1">
    <location>
        <begin position="155"/>
        <end position="451"/>
    </location>
</feature>
<accession>A0ABX1FMB7</accession>
<gene>
    <name evidence="3" type="ORF">FXN61_26330</name>
</gene>
<dbReference type="Gene3D" id="3.30.559.10">
    <property type="entry name" value="Chloramphenicol acetyltransferase-like domain"/>
    <property type="match status" value="1"/>
</dbReference>
<dbReference type="Pfam" id="PF00501">
    <property type="entry name" value="AMP-binding"/>
    <property type="match status" value="1"/>
</dbReference>
<reference evidence="3 4" key="1">
    <citation type="submission" date="2019-08" db="EMBL/GenBank/DDBJ databases">
        <title>Lentzea from Indian Himalayas.</title>
        <authorList>
            <person name="Mandal S."/>
            <person name="Mallick Gupta A."/>
            <person name="Maiti P.K."/>
            <person name="Sarkar J."/>
            <person name="Mandal S."/>
        </authorList>
    </citation>
    <scope>NUCLEOTIDE SEQUENCE [LARGE SCALE GENOMIC DNA]</scope>
    <source>
        <strain evidence="3 4">PSKA42</strain>
    </source>
</reference>
<evidence type="ECO:0000313" key="3">
    <source>
        <dbReference type="EMBL" id="NKE60126.1"/>
    </source>
</evidence>
<protein>
    <submittedName>
        <fullName evidence="3">AMP-binding protein</fullName>
    </submittedName>
</protein>
<dbReference type="InterPro" id="IPR023213">
    <property type="entry name" value="CAT-like_dom_sf"/>
</dbReference>
<dbReference type="SUPFAM" id="SSF52777">
    <property type="entry name" value="CoA-dependent acyltransferases"/>
    <property type="match status" value="1"/>
</dbReference>
<dbReference type="PANTHER" id="PTHR45527">
    <property type="entry name" value="NONRIBOSOMAL PEPTIDE SYNTHETASE"/>
    <property type="match status" value="1"/>
</dbReference>
<comment type="caution">
    <text evidence="3">The sequence shown here is derived from an EMBL/GenBank/DDBJ whole genome shotgun (WGS) entry which is preliminary data.</text>
</comment>
<sequence>MHELRDNQVALQRFEYTPLVDVQRWSAVPHGRALFDSIVVFGNFPQEELPEDLGGVQAIESVEQGNYPLTFAVDLEATLKIEAEFSTAAFDAITVERILDQLVVVLTAVAERPELAVGDVPLQRPEQAAELVAWGRTPEPAVEQPVPDLIGSWTHTAPDAVAVVCGDEQLTFAELGTRANALAGRLQQAGVTLESPVAVLAPRGIDLAVAFQGVLQAGGAYVPINPGLPAERLAFLLADAGVVAAVTTTALAGELVGFVGEVLLLEDASPVFDALPVRIDPNALAYIAYTSGSTGRPKGVAVTHAALSSYVAGWRDGLRALGGPGTVLSMSGPGFDVSIGDMTRALAFGQRVVFLPHDEHVTVESLHRTLVDHEVEIAEIVPGMLLRDLAAHCRISGPVESLRLVISGTDMWTHDALTGAVAEVAPNAVPGNVFGVTEAAIDSIFHAVTEDHRRRWCRSERRWPVHERSWWTGRCGRCRWVCRASCWSVAPVWPRLCGAPGPDCGAVRSRCVHRLW</sequence>
<evidence type="ECO:0000313" key="4">
    <source>
        <dbReference type="Proteomes" id="UP001515943"/>
    </source>
</evidence>
<name>A0ABX1FMB7_9PSEU</name>
<dbReference type="EMBL" id="VSRL01000109">
    <property type="protein sequence ID" value="NKE60126.1"/>
    <property type="molecule type" value="Genomic_DNA"/>
</dbReference>
<dbReference type="InterPro" id="IPR001242">
    <property type="entry name" value="Condensation_dom"/>
</dbReference>
<organism evidence="3 4">
    <name type="scientific">Lentzea indica</name>
    <dbReference type="NCBI Taxonomy" id="2604800"/>
    <lineage>
        <taxon>Bacteria</taxon>
        <taxon>Bacillati</taxon>
        <taxon>Actinomycetota</taxon>
        <taxon>Actinomycetes</taxon>
        <taxon>Pseudonocardiales</taxon>
        <taxon>Pseudonocardiaceae</taxon>
        <taxon>Lentzea</taxon>
    </lineage>
</organism>